<feature type="transmembrane region" description="Helical" evidence="1">
    <location>
        <begin position="93"/>
        <end position="111"/>
    </location>
</feature>
<accession>A0ABR8K034</accession>
<keyword evidence="1" id="KW-0812">Transmembrane</keyword>
<reference evidence="2 3" key="1">
    <citation type="submission" date="2020-09" db="EMBL/GenBank/DDBJ databases">
        <authorList>
            <person name="Kim M.K."/>
        </authorList>
    </citation>
    <scope>NUCLEOTIDE SEQUENCE [LARGE SCALE GENOMIC DNA]</scope>
    <source>
        <strain evidence="2 3">BT189</strain>
    </source>
</reference>
<name>A0ABR8K034_9BACT</name>
<evidence type="ECO:0000313" key="3">
    <source>
        <dbReference type="Proteomes" id="UP000606003"/>
    </source>
</evidence>
<dbReference type="Pfam" id="PF22765">
    <property type="entry name" value="DUF7010"/>
    <property type="match status" value="1"/>
</dbReference>
<dbReference type="EMBL" id="JACXAC010000006">
    <property type="protein sequence ID" value="MBD2724307.1"/>
    <property type="molecule type" value="Genomic_DNA"/>
</dbReference>
<feature type="transmembrane region" description="Helical" evidence="1">
    <location>
        <begin position="28"/>
        <end position="49"/>
    </location>
</feature>
<comment type="caution">
    <text evidence="2">The sequence shown here is derived from an EMBL/GenBank/DDBJ whole genome shotgun (WGS) entry which is preliminary data.</text>
</comment>
<feature type="transmembrane region" description="Helical" evidence="1">
    <location>
        <begin position="117"/>
        <end position="135"/>
    </location>
</feature>
<organism evidence="2 3">
    <name type="scientific">Hymenobacter armeniacus</name>
    <dbReference type="NCBI Taxonomy" id="2771358"/>
    <lineage>
        <taxon>Bacteria</taxon>
        <taxon>Pseudomonadati</taxon>
        <taxon>Bacteroidota</taxon>
        <taxon>Cytophagia</taxon>
        <taxon>Cytophagales</taxon>
        <taxon>Hymenobacteraceae</taxon>
        <taxon>Hymenobacter</taxon>
    </lineage>
</organism>
<evidence type="ECO:0000313" key="2">
    <source>
        <dbReference type="EMBL" id="MBD2724307.1"/>
    </source>
</evidence>
<gene>
    <name evidence="2" type="ORF">IC234_19420</name>
</gene>
<feature type="transmembrane region" description="Helical" evidence="1">
    <location>
        <begin position="55"/>
        <end position="73"/>
    </location>
</feature>
<keyword evidence="1" id="KW-1133">Transmembrane helix</keyword>
<feature type="transmembrane region" description="Helical" evidence="1">
    <location>
        <begin position="165"/>
        <end position="183"/>
    </location>
</feature>
<protein>
    <submittedName>
        <fullName evidence="2">Uncharacterized protein</fullName>
    </submittedName>
</protein>
<dbReference type="RefSeq" id="WP_190927937.1">
    <property type="nucleotide sequence ID" value="NZ_JACXAC010000006.1"/>
</dbReference>
<evidence type="ECO:0000256" key="1">
    <source>
        <dbReference type="SAM" id="Phobius"/>
    </source>
</evidence>
<dbReference type="Proteomes" id="UP000606003">
    <property type="component" value="Unassembled WGS sequence"/>
</dbReference>
<dbReference type="InterPro" id="IPR053824">
    <property type="entry name" value="DUF7010"/>
</dbReference>
<keyword evidence="1" id="KW-0472">Membrane</keyword>
<keyword evidence="3" id="KW-1185">Reference proteome</keyword>
<sequence>MTATSVAPPPADFLNQLRLELSVKAKNGLDFIVAATLVWAAIAGVWLLHNSASRNGFITFFVGALTLPLARLLSKPLRTIWTLPHNPLQPLGLWLNVAQLFYFPLLMFMFGRYPQHFLMAYGIITGAHFFPYAWFYRAPAFAVMAGMISAGCLGLGLRLPAGQLYLIPVFIAVCLAVLAVLLARSYRQNQRLYQGQAYAEN</sequence>
<proteinExistence type="predicted"/>